<organism evidence="1">
    <name type="scientific">hydrothermal vent metagenome</name>
    <dbReference type="NCBI Taxonomy" id="652676"/>
    <lineage>
        <taxon>unclassified sequences</taxon>
        <taxon>metagenomes</taxon>
        <taxon>ecological metagenomes</taxon>
    </lineage>
</organism>
<reference evidence="1" key="1">
    <citation type="submission" date="2018-06" db="EMBL/GenBank/DDBJ databases">
        <authorList>
            <person name="Zhirakovskaya E."/>
        </authorList>
    </citation>
    <scope>NUCLEOTIDE SEQUENCE</scope>
</reference>
<sequence length="45" mass="5016">MVWKPAKTPSPFITETATKVFASVDEALKYFEAEGMFGETNLFGQ</sequence>
<protein>
    <submittedName>
        <fullName evidence="1">Uncharacterized protein</fullName>
    </submittedName>
</protein>
<name>A0A3B1DZA0_9ZZZZ</name>
<gene>
    <name evidence="1" type="ORF">MNBD_PLANCTO03-156</name>
</gene>
<proteinExistence type="predicted"/>
<accession>A0A3B1DZA0</accession>
<dbReference type="EMBL" id="UOGK01000481">
    <property type="protein sequence ID" value="VAX41010.1"/>
    <property type="molecule type" value="Genomic_DNA"/>
</dbReference>
<evidence type="ECO:0000313" key="1">
    <source>
        <dbReference type="EMBL" id="VAX41010.1"/>
    </source>
</evidence>
<dbReference type="AlphaFoldDB" id="A0A3B1DZA0"/>